<sequence>MKYPYTYIDQAVRMLKALVASYIVTGLLLLLTAGLLYRFELSEGKVRIMIIVTYILSCFAGGFLSGKMMKNKKFLWGILVGLLYFGIMLLVSLAVNRQLDQTAANFVTTMVLCLLGGMLGGMCA</sequence>
<keyword evidence="3" id="KW-1185">Reference proteome</keyword>
<reference evidence="2 3" key="1">
    <citation type="submission" date="2024-03" db="EMBL/GenBank/DDBJ databases">
        <title>Human intestinal bacterial collection.</title>
        <authorList>
            <person name="Pauvert C."/>
            <person name="Hitch T.C.A."/>
            <person name="Clavel T."/>
        </authorList>
    </citation>
    <scope>NUCLEOTIDE SEQUENCE [LARGE SCALE GENOMIC DNA]</scope>
    <source>
        <strain evidence="2 3">CLA-AA-H78B</strain>
    </source>
</reference>
<evidence type="ECO:0000256" key="1">
    <source>
        <dbReference type="SAM" id="Phobius"/>
    </source>
</evidence>
<dbReference type="Pfam" id="PF12670">
    <property type="entry name" value="DUF3792"/>
    <property type="match status" value="1"/>
</dbReference>
<proteinExistence type="predicted"/>
<gene>
    <name evidence="2" type="ORF">WMO62_13185</name>
</gene>
<feature type="transmembrane region" description="Helical" evidence="1">
    <location>
        <begin position="74"/>
        <end position="95"/>
    </location>
</feature>
<name>A0ABV1I554_9FIRM</name>
<dbReference type="EMBL" id="JBBMFC010000027">
    <property type="protein sequence ID" value="MEQ2579764.1"/>
    <property type="molecule type" value="Genomic_DNA"/>
</dbReference>
<feature type="transmembrane region" description="Helical" evidence="1">
    <location>
        <begin position="20"/>
        <end position="39"/>
    </location>
</feature>
<keyword evidence="1" id="KW-0472">Membrane</keyword>
<accession>A0ABV1I554</accession>
<feature type="transmembrane region" description="Helical" evidence="1">
    <location>
        <begin position="46"/>
        <end position="68"/>
    </location>
</feature>
<protein>
    <submittedName>
        <fullName evidence="2">TIGR04086 family membrane protein</fullName>
    </submittedName>
</protein>
<dbReference type="RefSeq" id="WP_349144931.1">
    <property type="nucleotide sequence ID" value="NZ_JBBMFC010000027.1"/>
</dbReference>
<comment type="caution">
    <text evidence="2">The sequence shown here is derived from an EMBL/GenBank/DDBJ whole genome shotgun (WGS) entry which is preliminary data.</text>
</comment>
<dbReference type="InterPro" id="IPR023804">
    <property type="entry name" value="DUF3792_TM"/>
</dbReference>
<dbReference type="NCBIfam" id="TIGR04086">
    <property type="entry name" value="TIGR04086_membr"/>
    <property type="match status" value="1"/>
</dbReference>
<keyword evidence="1" id="KW-1133">Transmembrane helix</keyword>
<organism evidence="2 3">
    <name type="scientific">Hominiventricola aquisgranensis</name>
    <dbReference type="NCBI Taxonomy" id="3133164"/>
    <lineage>
        <taxon>Bacteria</taxon>
        <taxon>Bacillati</taxon>
        <taxon>Bacillota</taxon>
        <taxon>Clostridia</taxon>
        <taxon>Lachnospirales</taxon>
        <taxon>Lachnospiraceae</taxon>
        <taxon>Hominiventricola</taxon>
    </lineage>
</organism>
<evidence type="ECO:0000313" key="3">
    <source>
        <dbReference type="Proteomes" id="UP001470288"/>
    </source>
</evidence>
<feature type="transmembrane region" description="Helical" evidence="1">
    <location>
        <begin position="102"/>
        <end position="122"/>
    </location>
</feature>
<dbReference type="Proteomes" id="UP001470288">
    <property type="component" value="Unassembled WGS sequence"/>
</dbReference>
<evidence type="ECO:0000313" key="2">
    <source>
        <dbReference type="EMBL" id="MEQ2579764.1"/>
    </source>
</evidence>
<keyword evidence="1" id="KW-0812">Transmembrane</keyword>